<accession>A0AAW2HHA4</accession>
<comment type="caution">
    <text evidence="1">The sequence shown here is derived from an EMBL/GenBank/DDBJ whole genome shotgun (WGS) entry which is preliminary data.</text>
</comment>
<name>A0AAW2HHA4_9NEOP</name>
<protein>
    <submittedName>
        <fullName evidence="1">Uncharacterized protein</fullName>
    </submittedName>
</protein>
<evidence type="ECO:0000313" key="1">
    <source>
        <dbReference type="EMBL" id="KAL0269077.1"/>
    </source>
</evidence>
<dbReference type="AlphaFoldDB" id="A0AAW2HHA4"/>
<gene>
    <name evidence="1" type="ORF">PYX00_006912</name>
</gene>
<reference evidence="1" key="1">
    <citation type="journal article" date="2024" name="Gigascience">
        <title>Chromosome-level genome of the poultry shaft louse Menopon gallinae provides insight into the host-switching and adaptive evolution of parasitic lice.</title>
        <authorList>
            <person name="Xu Y."/>
            <person name="Ma L."/>
            <person name="Liu S."/>
            <person name="Liang Y."/>
            <person name="Liu Q."/>
            <person name="He Z."/>
            <person name="Tian L."/>
            <person name="Duan Y."/>
            <person name="Cai W."/>
            <person name="Li H."/>
            <person name="Song F."/>
        </authorList>
    </citation>
    <scope>NUCLEOTIDE SEQUENCE</scope>
    <source>
        <strain evidence="1">Cailab_2023a</strain>
    </source>
</reference>
<organism evidence="1">
    <name type="scientific">Menopon gallinae</name>
    <name type="common">poultry shaft louse</name>
    <dbReference type="NCBI Taxonomy" id="328185"/>
    <lineage>
        <taxon>Eukaryota</taxon>
        <taxon>Metazoa</taxon>
        <taxon>Ecdysozoa</taxon>
        <taxon>Arthropoda</taxon>
        <taxon>Hexapoda</taxon>
        <taxon>Insecta</taxon>
        <taxon>Pterygota</taxon>
        <taxon>Neoptera</taxon>
        <taxon>Paraneoptera</taxon>
        <taxon>Psocodea</taxon>
        <taxon>Troctomorpha</taxon>
        <taxon>Phthiraptera</taxon>
        <taxon>Amblycera</taxon>
        <taxon>Menoponidae</taxon>
        <taxon>Menopon</taxon>
    </lineage>
</organism>
<proteinExistence type="predicted"/>
<sequence>MEFVDATGWKKAKQLARSLRIIFADKECPSHLDESEQKEDFMAKLAKCSIKDVRVTSMVSTVKVMNIARVKCPLQENESILVRWGNVNRSRQSQDLRIATESGLGTSVIIVCEPCRNTRRKDANRFTDEDGDVTEIQNANIVDWPFRNAAAGKGYVIASDGRWHIAGCYIFRN</sequence>
<dbReference type="EMBL" id="JARGDH010000004">
    <property type="protein sequence ID" value="KAL0269077.1"/>
    <property type="molecule type" value="Genomic_DNA"/>
</dbReference>